<gene>
    <name evidence="4" type="ORF">ALE3EI_2274</name>
</gene>
<dbReference type="CDD" id="cd18082">
    <property type="entry name" value="SpoU-like_family"/>
    <property type="match status" value="1"/>
</dbReference>
<dbReference type="GO" id="GO:0003723">
    <property type="term" value="F:RNA binding"/>
    <property type="evidence" value="ECO:0007669"/>
    <property type="project" value="InterPro"/>
</dbReference>
<keyword evidence="2" id="KW-0808">Transferase</keyword>
<dbReference type="InterPro" id="IPR029028">
    <property type="entry name" value="Alpha/beta_knot_MTases"/>
</dbReference>
<evidence type="ECO:0000256" key="2">
    <source>
        <dbReference type="ARBA" id="ARBA00022679"/>
    </source>
</evidence>
<dbReference type="PANTHER" id="PTHR46429:SF1">
    <property type="entry name" value="23S RRNA (GUANOSINE-2'-O-)-METHYLTRANSFERASE RLMB"/>
    <property type="match status" value="1"/>
</dbReference>
<name>A0A7G8PWV1_9FLAO</name>
<dbReference type="InterPro" id="IPR004441">
    <property type="entry name" value="rRNA_MeTrfase_TrmH"/>
</dbReference>
<dbReference type="EMBL" id="CP052909">
    <property type="protein sequence ID" value="QNJ98817.1"/>
    <property type="molecule type" value="Genomic_DNA"/>
</dbReference>
<accession>A0A7G8PWV1</accession>
<dbReference type="GO" id="GO:0006396">
    <property type="term" value="P:RNA processing"/>
    <property type="evidence" value="ECO:0007669"/>
    <property type="project" value="InterPro"/>
</dbReference>
<dbReference type="RefSeq" id="WP_186988783.1">
    <property type="nucleotide sequence ID" value="NZ_CP052909.1"/>
</dbReference>
<dbReference type="InterPro" id="IPR029026">
    <property type="entry name" value="tRNA_m1G_MTases_N"/>
</dbReference>
<sequence>MQLSHQASRFKSKAFPIIVIADGIQSPANIGGLFRICEAFGVARIIFWNSAPDFSSTRLKRTARDTINKVPYSICEDVISEIEILKNKKYKIFALEITADSIAIEDIQREKDQNTVLIIGNERHGISQPLLNTSDQEIHIRMYGNNSSMNVIQATAIALHSLTKV</sequence>
<dbReference type="Gene3D" id="3.40.1280.10">
    <property type="match status" value="1"/>
</dbReference>
<evidence type="ECO:0000313" key="4">
    <source>
        <dbReference type="EMBL" id="QNJ98817.1"/>
    </source>
</evidence>
<keyword evidence="1 4" id="KW-0489">Methyltransferase</keyword>
<evidence type="ECO:0000256" key="1">
    <source>
        <dbReference type="ARBA" id="ARBA00022603"/>
    </source>
</evidence>
<organism evidence="4 5">
    <name type="scientific">Constantimarinum furrinae</name>
    <dbReference type="NCBI Taxonomy" id="2562285"/>
    <lineage>
        <taxon>Bacteria</taxon>
        <taxon>Pseudomonadati</taxon>
        <taxon>Bacteroidota</taxon>
        <taxon>Flavobacteriia</taxon>
        <taxon>Flavobacteriales</taxon>
        <taxon>Flavobacteriaceae</taxon>
        <taxon>Altibacter/Constantimarinum group</taxon>
        <taxon>Constantimarinum</taxon>
    </lineage>
</organism>
<dbReference type="GO" id="GO:0005829">
    <property type="term" value="C:cytosol"/>
    <property type="evidence" value="ECO:0007669"/>
    <property type="project" value="TreeGrafter"/>
</dbReference>
<reference evidence="4 5" key="1">
    <citation type="submission" date="2020-04" db="EMBL/GenBank/DDBJ databases">
        <title>Genome sequence of Altibacter aquimarinus strain ALE3EI.</title>
        <authorList>
            <person name="Oh H.-M."/>
            <person name="Jang D."/>
        </authorList>
    </citation>
    <scope>NUCLEOTIDE SEQUENCE [LARGE SCALE GENOMIC DNA]</scope>
    <source>
        <strain evidence="4 5">ALE3EI</strain>
    </source>
</reference>
<dbReference type="Proteomes" id="UP000515514">
    <property type="component" value="Chromosome"/>
</dbReference>
<protein>
    <submittedName>
        <fullName evidence="4">SpoU rRNA methylase family protein</fullName>
    </submittedName>
</protein>
<dbReference type="InterPro" id="IPR001537">
    <property type="entry name" value="SpoU_MeTrfase"/>
</dbReference>
<dbReference type="GO" id="GO:0008173">
    <property type="term" value="F:RNA methyltransferase activity"/>
    <property type="evidence" value="ECO:0007669"/>
    <property type="project" value="InterPro"/>
</dbReference>
<evidence type="ECO:0000259" key="3">
    <source>
        <dbReference type="Pfam" id="PF00588"/>
    </source>
</evidence>
<dbReference type="AlphaFoldDB" id="A0A7G8PWV1"/>
<dbReference type="KEGG" id="alti:ALE3EI_2274"/>
<keyword evidence="5" id="KW-1185">Reference proteome</keyword>
<feature type="domain" description="tRNA/rRNA methyltransferase SpoU type" evidence="3">
    <location>
        <begin position="17"/>
        <end position="160"/>
    </location>
</feature>
<proteinExistence type="predicted"/>
<dbReference type="PANTHER" id="PTHR46429">
    <property type="entry name" value="23S RRNA (GUANOSINE-2'-O-)-METHYLTRANSFERASE RLMB"/>
    <property type="match status" value="1"/>
</dbReference>
<evidence type="ECO:0000313" key="5">
    <source>
        <dbReference type="Proteomes" id="UP000515514"/>
    </source>
</evidence>
<dbReference type="GO" id="GO:0032259">
    <property type="term" value="P:methylation"/>
    <property type="evidence" value="ECO:0007669"/>
    <property type="project" value="UniProtKB-KW"/>
</dbReference>
<dbReference type="Pfam" id="PF00588">
    <property type="entry name" value="SpoU_methylase"/>
    <property type="match status" value="1"/>
</dbReference>
<dbReference type="SUPFAM" id="SSF75217">
    <property type="entry name" value="alpha/beta knot"/>
    <property type="match status" value="1"/>
</dbReference>